<dbReference type="EC" id="3.1.-.-" evidence="7"/>
<evidence type="ECO:0000256" key="2">
    <source>
        <dbReference type="ARBA" id="ARBA00022722"/>
    </source>
</evidence>
<proteinExistence type="inferred from homology"/>
<keyword evidence="2 7" id="KW-0540">Nuclease</keyword>
<feature type="binding site" evidence="7">
    <location>
        <position position="107"/>
    </location>
    <ligand>
        <name>Zn(2+)</name>
        <dbReference type="ChEBI" id="CHEBI:29105"/>
        <note>catalytic</note>
    </ligand>
</feature>
<evidence type="ECO:0000256" key="6">
    <source>
        <dbReference type="ARBA" id="ARBA00022833"/>
    </source>
</evidence>
<evidence type="ECO:0000256" key="7">
    <source>
        <dbReference type="HAMAP-Rule" id="MF_00009"/>
    </source>
</evidence>
<protein>
    <recommendedName>
        <fullName evidence="7">Endoribonuclease YbeY</fullName>
        <ecNumber evidence="7">3.1.-.-</ecNumber>
    </recommendedName>
</protein>
<dbReference type="InterPro" id="IPR002036">
    <property type="entry name" value="YbeY"/>
</dbReference>
<feature type="binding site" evidence="7">
    <location>
        <position position="113"/>
    </location>
    <ligand>
        <name>Zn(2+)</name>
        <dbReference type="ChEBI" id="CHEBI:29105"/>
        <note>catalytic</note>
    </ligand>
</feature>
<dbReference type="Proteomes" id="UP000034108">
    <property type="component" value="Unassembled WGS sequence"/>
</dbReference>
<dbReference type="PANTHER" id="PTHR46986">
    <property type="entry name" value="ENDORIBONUCLEASE YBEY, CHLOROPLASTIC"/>
    <property type="match status" value="1"/>
</dbReference>
<dbReference type="STRING" id="1619048.UU49_C0021G0019"/>
<dbReference type="HAMAP" id="MF_00009">
    <property type="entry name" value="Endoribonucl_YbeY"/>
    <property type="match status" value="1"/>
</dbReference>
<feature type="binding site" evidence="7">
    <location>
        <position position="103"/>
    </location>
    <ligand>
        <name>Zn(2+)</name>
        <dbReference type="ChEBI" id="CHEBI:29105"/>
        <note>catalytic</note>
    </ligand>
</feature>
<sequence>MIEINNQTTSASLDFFLKKVADYCLKKLAIKKDISIVLVTDKKIQELNKIYRKKNKVTDVLSFGDWNDKDFLGEVIICLPQAKRQAKKYSTLLKQELTRLLTHGILHLAGFDHEKSKSEEKKMFKLQEEIIEKICSIFAR</sequence>
<evidence type="ECO:0000256" key="3">
    <source>
        <dbReference type="ARBA" id="ARBA00022723"/>
    </source>
</evidence>
<dbReference type="GO" id="GO:0005737">
    <property type="term" value="C:cytoplasm"/>
    <property type="evidence" value="ECO:0007669"/>
    <property type="project" value="UniProtKB-SubCell"/>
</dbReference>
<dbReference type="GO" id="GO:0004521">
    <property type="term" value="F:RNA endonuclease activity"/>
    <property type="evidence" value="ECO:0007669"/>
    <property type="project" value="UniProtKB-UniRule"/>
</dbReference>
<accession>A0A0G0VE51</accession>
<reference evidence="8 9" key="1">
    <citation type="journal article" date="2015" name="Nature">
        <title>rRNA introns, odd ribosomes, and small enigmatic genomes across a large radiation of phyla.</title>
        <authorList>
            <person name="Brown C.T."/>
            <person name="Hug L.A."/>
            <person name="Thomas B.C."/>
            <person name="Sharon I."/>
            <person name="Castelle C.J."/>
            <person name="Singh A."/>
            <person name="Wilkins M.J."/>
            <person name="Williams K.H."/>
            <person name="Banfield J.F."/>
        </authorList>
    </citation>
    <scope>NUCLEOTIDE SEQUENCE [LARGE SCALE GENOMIC DNA]</scope>
</reference>
<comment type="function">
    <text evidence="7">Single strand-specific metallo-endoribonuclease involved in late-stage 70S ribosome quality control and in maturation of the 3' terminus of the 16S rRNA.</text>
</comment>
<name>A0A0G0VE51_9BACT</name>
<dbReference type="GO" id="GO:0004222">
    <property type="term" value="F:metalloendopeptidase activity"/>
    <property type="evidence" value="ECO:0007669"/>
    <property type="project" value="InterPro"/>
</dbReference>
<comment type="similarity">
    <text evidence="1 7">Belongs to the endoribonuclease YbeY family.</text>
</comment>
<keyword evidence="5 7" id="KW-0378">Hydrolase</keyword>
<dbReference type="GO" id="GO:0006364">
    <property type="term" value="P:rRNA processing"/>
    <property type="evidence" value="ECO:0007669"/>
    <property type="project" value="UniProtKB-UniRule"/>
</dbReference>
<comment type="subcellular location">
    <subcellularLocation>
        <location evidence="7">Cytoplasm</location>
    </subcellularLocation>
</comment>
<dbReference type="GO" id="GO:0008270">
    <property type="term" value="F:zinc ion binding"/>
    <property type="evidence" value="ECO:0007669"/>
    <property type="project" value="UniProtKB-UniRule"/>
</dbReference>
<dbReference type="SUPFAM" id="SSF55486">
    <property type="entry name" value="Metalloproteases ('zincins'), catalytic domain"/>
    <property type="match status" value="1"/>
</dbReference>
<dbReference type="InterPro" id="IPR023091">
    <property type="entry name" value="MetalPrtase_cat_dom_sf_prd"/>
</dbReference>
<dbReference type="NCBIfam" id="TIGR00043">
    <property type="entry name" value="rRNA maturation RNase YbeY"/>
    <property type="match status" value="1"/>
</dbReference>
<dbReference type="Gene3D" id="3.40.390.30">
    <property type="entry name" value="Metalloproteases ('zincins'), catalytic domain"/>
    <property type="match status" value="1"/>
</dbReference>
<evidence type="ECO:0000256" key="5">
    <source>
        <dbReference type="ARBA" id="ARBA00022801"/>
    </source>
</evidence>
<keyword evidence="6 7" id="KW-0862">Zinc</keyword>
<dbReference type="PROSITE" id="PS01306">
    <property type="entry name" value="UPF0054"/>
    <property type="match status" value="1"/>
</dbReference>
<comment type="cofactor">
    <cofactor evidence="7">
        <name>Zn(2+)</name>
        <dbReference type="ChEBI" id="CHEBI:29105"/>
    </cofactor>
    <text evidence="7">Binds 1 zinc ion.</text>
</comment>
<organism evidence="8 9">
    <name type="scientific">Candidatus Magasanikbacteria bacterium GW2011_GWC2_41_17</name>
    <dbReference type="NCBI Taxonomy" id="1619048"/>
    <lineage>
        <taxon>Bacteria</taxon>
        <taxon>Candidatus Magasanikiibacteriota</taxon>
    </lineage>
</organism>
<gene>
    <name evidence="7" type="primary">ybeY</name>
    <name evidence="8" type="ORF">UU49_C0021G0019</name>
</gene>
<keyword evidence="7" id="KW-0963">Cytoplasm</keyword>
<dbReference type="InterPro" id="IPR020549">
    <property type="entry name" value="YbeY_CS"/>
</dbReference>
<keyword evidence="4 7" id="KW-0255">Endonuclease</keyword>
<evidence type="ECO:0000256" key="4">
    <source>
        <dbReference type="ARBA" id="ARBA00022759"/>
    </source>
</evidence>
<dbReference type="EMBL" id="LCAV01000021">
    <property type="protein sequence ID" value="KKR97956.1"/>
    <property type="molecule type" value="Genomic_DNA"/>
</dbReference>
<comment type="caution">
    <text evidence="8">The sequence shown here is derived from an EMBL/GenBank/DDBJ whole genome shotgun (WGS) entry which is preliminary data.</text>
</comment>
<keyword evidence="7" id="KW-0698">rRNA processing</keyword>
<dbReference type="PANTHER" id="PTHR46986:SF1">
    <property type="entry name" value="ENDORIBONUCLEASE YBEY, CHLOROPLASTIC"/>
    <property type="match status" value="1"/>
</dbReference>
<dbReference type="AlphaFoldDB" id="A0A0G0VE51"/>
<evidence type="ECO:0000256" key="1">
    <source>
        <dbReference type="ARBA" id="ARBA00010875"/>
    </source>
</evidence>
<evidence type="ECO:0000313" key="8">
    <source>
        <dbReference type="EMBL" id="KKR97956.1"/>
    </source>
</evidence>
<keyword evidence="7" id="KW-0690">Ribosome biogenesis</keyword>
<dbReference type="Pfam" id="PF02130">
    <property type="entry name" value="YbeY"/>
    <property type="match status" value="1"/>
</dbReference>
<keyword evidence="3 7" id="KW-0479">Metal-binding</keyword>
<evidence type="ECO:0000313" key="9">
    <source>
        <dbReference type="Proteomes" id="UP000034108"/>
    </source>
</evidence>